<evidence type="ECO:0000256" key="3">
    <source>
        <dbReference type="ARBA" id="ARBA00023157"/>
    </source>
</evidence>
<comment type="caution">
    <text evidence="5">The sequence shown here is derived from an EMBL/GenBank/DDBJ whole genome shotgun (WGS) entry which is preliminary data.</text>
</comment>
<gene>
    <name evidence="5" type="ORF">CCHR01_06094</name>
</gene>
<dbReference type="CDD" id="cd23508">
    <property type="entry name" value="hydrophobin_II"/>
    <property type="match status" value="1"/>
</dbReference>
<evidence type="ECO:0000256" key="2">
    <source>
        <dbReference type="ARBA" id="ARBA00009576"/>
    </source>
</evidence>
<feature type="signal peptide" evidence="4">
    <location>
        <begin position="1"/>
        <end position="17"/>
    </location>
</feature>
<accession>A0AAD9AT33</accession>
<feature type="chain" id="PRO_5042274358" description="Fungal hydrophobin" evidence="4">
    <location>
        <begin position="18"/>
        <end position="119"/>
    </location>
</feature>
<dbReference type="Pfam" id="PF06766">
    <property type="entry name" value="Hydrophobin_2"/>
    <property type="match status" value="1"/>
</dbReference>
<keyword evidence="6" id="KW-1185">Reference proteome</keyword>
<dbReference type="InterPro" id="IPR036686">
    <property type="entry name" value="Class_II_Hydrophobin_sf"/>
</dbReference>
<reference evidence="5" key="1">
    <citation type="submission" date="2023-01" db="EMBL/GenBank/DDBJ databases">
        <title>Colletotrichum chrysophilum M932 genome sequence.</title>
        <authorList>
            <person name="Baroncelli R."/>
        </authorList>
    </citation>
    <scope>NUCLEOTIDE SEQUENCE</scope>
    <source>
        <strain evidence="5">M932</strain>
    </source>
</reference>
<evidence type="ECO:0000256" key="4">
    <source>
        <dbReference type="SAM" id="SignalP"/>
    </source>
</evidence>
<evidence type="ECO:0000256" key="1">
    <source>
        <dbReference type="ARBA" id="ARBA00004196"/>
    </source>
</evidence>
<dbReference type="GO" id="GO:0005576">
    <property type="term" value="C:extracellular region"/>
    <property type="evidence" value="ECO:0007669"/>
    <property type="project" value="InterPro"/>
</dbReference>
<dbReference type="Proteomes" id="UP001243330">
    <property type="component" value="Unassembled WGS sequence"/>
</dbReference>
<keyword evidence="3" id="KW-1015">Disulfide bond</keyword>
<keyword evidence="4" id="KW-0732">Signal</keyword>
<sequence length="119" mass="12153">MRSTIIFFAALAAFAIAAPAGNKVPRQTGESTSEPDVCEGDSGAALCTLGTPLCCRTDADGLTTMDCAPPTSNLTTVPDTSSLTALNTACLIHGSRRPRCCTLNVAGQATFCQDPTSPA</sequence>
<proteinExistence type="inferred from homology"/>
<comment type="similarity">
    <text evidence="2">Belongs to the cerato-ulmin hydrophobin family.</text>
</comment>
<dbReference type="EMBL" id="JAQOWY010000100">
    <property type="protein sequence ID" value="KAK1851254.1"/>
    <property type="molecule type" value="Genomic_DNA"/>
</dbReference>
<evidence type="ECO:0000313" key="6">
    <source>
        <dbReference type="Proteomes" id="UP001243330"/>
    </source>
</evidence>
<dbReference type="AlphaFoldDB" id="A0AAD9AT33"/>
<comment type="subcellular location">
    <subcellularLocation>
        <location evidence="1">Cell envelope</location>
    </subcellularLocation>
</comment>
<evidence type="ECO:0008006" key="7">
    <source>
        <dbReference type="Google" id="ProtNLM"/>
    </source>
</evidence>
<organism evidence="5 6">
    <name type="scientific">Colletotrichum chrysophilum</name>
    <dbReference type="NCBI Taxonomy" id="1836956"/>
    <lineage>
        <taxon>Eukaryota</taxon>
        <taxon>Fungi</taxon>
        <taxon>Dikarya</taxon>
        <taxon>Ascomycota</taxon>
        <taxon>Pezizomycotina</taxon>
        <taxon>Sordariomycetes</taxon>
        <taxon>Hypocreomycetidae</taxon>
        <taxon>Glomerellales</taxon>
        <taxon>Glomerellaceae</taxon>
        <taxon>Colletotrichum</taxon>
        <taxon>Colletotrichum gloeosporioides species complex</taxon>
    </lineage>
</organism>
<protein>
    <recommendedName>
        <fullName evidence="7">Fungal hydrophobin</fullName>
    </recommendedName>
</protein>
<evidence type="ECO:0000313" key="5">
    <source>
        <dbReference type="EMBL" id="KAK1851254.1"/>
    </source>
</evidence>
<dbReference type="InterPro" id="IPR010636">
    <property type="entry name" value="Class_II_hydrophobin"/>
</dbReference>
<name>A0AAD9AT33_9PEZI</name>
<dbReference type="SUPFAM" id="SSF101751">
    <property type="entry name" value="Hydrophobin II, HfbII"/>
    <property type="match status" value="1"/>
</dbReference>
<dbReference type="Gene3D" id="3.20.120.10">
    <property type="entry name" value="Hydrophobin"/>
    <property type="match status" value="1"/>
</dbReference>